<name>A0A9P6DA38_PLEER</name>
<comment type="caution">
    <text evidence="1">The sequence shown here is derived from an EMBL/GenBank/DDBJ whole genome shotgun (WGS) entry which is preliminary data.</text>
</comment>
<organism evidence="1 2">
    <name type="scientific">Pleurotus eryngii</name>
    <name type="common">Boletus of the steppes</name>
    <dbReference type="NCBI Taxonomy" id="5323"/>
    <lineage>
        <taxon>Eukaryota</taxon>
        <taxon>Fungi</taxon>
        <taxon>Dikarya</taxon>
        <taxon>Basidiomycota</taxon>
        <taxon>Agaricomycotina</taxon>
        <taxon>Agaricomycetes</taxon>
        <taxon>Agaricomycetidae</taxon>
        <taxon>Agaricales</taxon>
        <taxon>Pleurotineae</taxon>
        <taxon>Pleurotaceae</taxon>
        <taxon>Pleurotus</taxon>
    </lineage>
</organism>
<dbReference type="AlphaFoldDB" id="A0A9P6DA38"/>
<proteinExistence type="predicted"/>
<dbReference type="EMBL" id="MU154676">
    <property type="protein sequence ID" value="KAF9489294.1"/>
    <property type="molecule type" value="Genomic_DNA"/>
</dbReference>
<evidence type="ECO:0000313" key="1">
    <source>
        <dbReference type="EMBL" id="KAF9489294.1"/>
    </source>
</evidence>
<dbReference type="OrthoDB" id="2750929at2759"/>
<dbReference type="Proteomes" id="UP000807025">
    <property type="component" value="Unassembled WGS sequence"/>
</dbReference>
<protein>
    <submittedName>
        <fullName evidence="1">Uncharacterized protein</fullName>
    </submittedName>
</protein>
<reference evidence="1" key="1">
    <citation type="submission" date="2020-11" db="EMBL/GenBank/DDBJ databases">
        <authorList>
            <consortium name="DOE Joint Genome Institute"/>
            <person name="Ahrendt S."/>
            <person name="Riley R."/>
            <person name="Andreopoulos W."/>
            <person name="Labutti K."/>
            <person name="Pangilinan J."/>
            <person name="Ruiz-Duenas F.J."/>
            <person name="Barrasa J.M."/>
            <person name="Sanchez-Garcia M."/>
            <person name="Camarero S."/>
            <person name="Miyauchi S."/>
            <person name="Serrano A."/>
            <person name="Linde D."/>
            <person name="Babiker R."/>
            <person name="Drula E."/>
            <person name="Ayuso-Fernandez I."/>
            <person name="Pacheco R."/>
            <person name="Padilla G."/>
            <person name="Ferreira P."/>
            <person name="Barriuso J."/>
            <person name="Kellner H."/>
            <person name="Castanera R."/>
            <person name="Alfaro M."/>
            <person name="Ramirez L."/>
            <person name="Pisabarro A.G."/>
            <person name="Kuo A."/>
            <person name="Tritt A."/>
            <person name="Lipzen A."/>
            <person name="He G."/>
            <person name="Yan M."/>
            <person name="Ng V."/>
            <person name="Cullen D."/>
            <person name="Martin F."/>
            <person name="Rosso M.-N."/>
            <person name="Henrissat B."/>
            <person name="Hibbett D."/>
            <person name="Martinez A.T."/>
            <person name="Grigoriev I.V."/>
        </authorList>
    </citation>
    <scope>NUCLEOTIDE SEQUENCE</scope>
    <source>
        <strain evidence="1">ATCC 90797</strain>
    </source>
</reference>
<keyword evidence="2" id="KW-1185">Reference proteome</keyword>
<evidence type="ECO:0000313" key="2">
    <source>
        <dbReference type="Proteomes" id="UP000807025"/>
    </source>
</evidence>
<gene>
    <name evidence="1" type="ORF">BDN71DRAFT_331249</name>
</gene>
<sequence length="208" mass="23541">MSPFSPCSHTQPLRATRLNQLVKTFSTSTSAKDSSLRTLRLITTLNPARIHPNCRIDISGTMRPTIEVMDNIRGGGTLSYNKFAITYRTERPPSSELTKLRFPERTGGFLYYHSPHDLPPSAGELRLRLSDSSFQQGQDLLIKNARPWRIPMYGLVDPPADLVGLRDQLLQEKLIAVDQLNACRRILQSTEMPCHQRNRKALKGPDFL</sequence>
<accession>A0A9P6DA38</accession>